<organism evidence="1">
    <name type="scientific">marine metagenome</name>
    <dbReference type="NCBI Taxonomy" id="408172"/>
    <lineage>
        <taxon>unclassified sequences</taxon>
        <taxon>metagenomes</taxon>
        <taxon>ecological metagenomes</taxon>
    </lineage>
</organism>
<accession>A0A381QNZ2</accession>
<proteinExistence type="predicted"/>
<protein>
    <submittedName>
        <fullName evidence="1">Uncharacterized protein</fullName>
    </submittedName>
</protein>
<sequence length="147" mass="16569">MKKLLRVLVVLSLLVVVSACTLGIFGARPVSSLYCENFLIYDMCAQDLDGDGVVEYVYFEDSRDVFIYRKGTDAEIPTDLVLHPCAQPMDEELIATTSRVFYVNEETTYLEKQDIRGAMMLKYISYIPRVAACNLRNERAESDGSSS</sequence>
<dbReference type="AlphaFoldDB" id="A0A381QNZ2"/>
<dbReference type="EMBL" id="UINC01001394">
    <property type="protein sequence ID" value="SUZ79637.1"/>
    <property type="molecule type" value="Genomic_DNA"/>
</dbReference>
<name>A0A381QNZ2_9ZZZZ</name>
<evidence type="ECO:0000313" key="1">
    <source>
        <dbReference type="EMBL" id="SUZ79637.1"/>
    </source>
</evidence>
<reference evidence="1" key="1">
    <citation type="submission" date="2018-05" db="EMBL/GenBank/DDBJ databases">
        <authorList>
            <person name="Lanie J.A."/>
            <person name="Ng W.-L."/>
            <person name="Kazmierczak K.M."/>
            <person name="Andrzejewski T.M."/>
            <person name="Davidsen T.M."/>
            <person name="Wayne K.J."/>
            <person name="Tettelin H."/>
            <person name="Glass J.I."/>
            <person name="Rusch D."/>
            <person name="Podicherti R."/>
            <person name="Tsui H.-C.T."/>
            <person name="Winkler M.E."/>
        </authorList>
    </citation>
    <scope>NUCLEOTIDE SEQUENCE</scope>
</reference>
<gene>
    <name evidence="1" type="ORF">METZ01_LOCUS32491</name>
</gene>
<dbReference type="PROSITE" id="PS51257">
    <property type="entry name" value="PROKAR_LIPOPROTEIN"/>
    <property type="match status" value="1"/>
</dbReference>